<reference evidence="3" key="1">
    <citation type="submission" date="2015-11" db="EMBL/GenBank/DDBJ databases">
        <title>De novo transcriptome assembly of four potential Pierce s Disease insect vectors from Arizona vineyards.</title>
        <authorList>
            <person name="Tassone E.E."/>
        </authorList>
    </citation>
    <scope>NUCLEOTIDE SEQUENCE</scope>
</reference>
<dbReference type="SUPFAM" id="SSF53098">
    <property type="entry name" value="Ribonuclease H-like"/>
    <property type="match status" value="1"/>
</dbReference>
<feature type="non-terminal residue" evidence="3">
    <location>
        <position position="119"/>
    </location>
</feature>
<sequence length="119" mass="14034">FRKRILEEIHKGHFGVNKSKQVAREYVWWPNITKDLELFIGNCNSCQKMQSSPEKCCLIPWEWPSQPWERIHLDFLGPIDQMTYLVLSDAHSKWIEVAAMKSTTAESTINVLQTFFSRY</sequence>
<feature type="domain" description="Integrase zinc-binding" evidence="2">
    <location>
        <begin position="2"/>
        <end position="51"/>
    </location>
</feature>
<feature type="non-terminal residue" evidence="3">
    <location>
        <position position="1"/>
    </location>
</feature>
<dbReference type="PANTHER" id="PTHR37984">
    <property type="entry name" value="PROTEIN CBG26694"/>
    <property type="match status" value="1"/>
</dbReference>
<gene>
    <name evidence="3" type="ORF">g.47546</name>
</gene>
<proteinExistence type="predicted"/>
<evidence type="ECO:0000256" key="1">
    <source>
        <dbReference type="ARBA" id="ARBA00012493"/>
    </source>
</evidence>
<dbReference type="AlphaFoldDB" id="A0A1B6GVY9"/>
<dbReference type="Gene3D" id="1.10.340.70">
    <property type="match status" value="1"/>
</dbReference>
<accession>A0A1B6GVY9</accession>
<dbReference type="InterPro" id="IPR041588">
    <property type="entry name" value="Integrase_H2C2"/>
</dbReference>
<dbReference type="InterPro" id="IPR036397">
    <property type="entry name" value="RNaseH_sf"/>
</dbReference>
<organism evidence="3">
    <name type="scientific">Cuerna arida</name>
    <dbReference type="NCBI Taxonomy" id="1464854"/>
    <lineage>
        <taxon>Eukaryota</taxon>
        <taxon>Metazoa</taxon>
        <taxon>Ecdysozoa</taxon>
        <taxon>Arthropoda</taxon>
        <taxon>Hexapoda</taxon>
        <taxon>Insecta</taxon>
        <taxon>Pterygota</taxon>
        <taxon>Neoptera</taxon>
        <taxon>Paraneoptera</taxon>
        <taxon>Hemiptera</taxon>
        <taxon>Auchenorrhyncha</taxon>
        <taxon>Membracoidea</taxon>
        <taxon>Cicadellidae</taxon>
        <taxon>Cicadellinae</taxon>
        <taxon>Proconiini</taxon>
        <taxon>Cuerna</taxon>
    </lineage>
</organism>
<dbReference type="Gene3D" id="3.30.420.10">
    <property type="entry name" value="Ribonuclease H-like superfamily/Ribonuclease H"/>
    <property type="match status" value="1"/>
</dbReference>
<dbReference type="GO" id="GO:0003964">
    <property type="term" value="F:RNA-directed DNA polymerase activity"/>
    <property type="evidence" value="ECO:0007669"/>
    <property type="project" value="UniProtKB-EC"/>
</dbReference>
<protein>
    <recommendedName>
        <fullName evidence="1">RNA-directed DNA polymerase</fullName>
        <ecNumber evidence="1">2.7.7.49</ecNumber>
    </recommendedName>
</protein>
<evidence type="ECO:0000313" key="3">
    <source>
        <dbReference type="EMBL" id="JAS66611.1"/>
    </source>
</evidence>
<dbReference type="InterPro" id="IPR050951">
    <property type="entry name" value="Retrovirus_Pol_polyprotein"/>
</dbReference>
<name>A0A1B6GVY9_9HEMI</name>
<dbReference type="EMBL" id="GECZ01003158">
    <property type="protein sequence ID" value="JAS66611.1"/>
    <property type="molecule type" value="Transcribed_RNA"/>
</dbReference>
<dbReference type="EC" id="2.7.7.49" evidence="1"/>
<dbReference type="GO" id="GO:0003676">
    <property type="term" value="F:nucleic acid binding"/>
    <property type="evidence" value="ECO:0007669"/>
    <property type="project" value="InterPro"/>
</dbReference>
<dbReference type="PANTHER" id="PTHR37984:SF5">
    <property type="entry name" value="PROTEIN NYNRIN-LIKE"/>
    <property type="match status" value="1"/>
</dbReference>
<evidence type="ECO:0000259" key="2">
    <source>
        <dbReference type="Pfam" id="PF17921"/>
    </source>
</evidence>
<dbReference type="InterPro" id="IPR012337">
    <property type="entry name" value="RNaseH-like_sf"/>
</dbReference>
<dbReference type="Pfam" id="PF17921">
    <property type="entry name" value="Integrase_H2C2"/>
    <property type="match status" value="1"/>
</dbReference>